<protein>
    <submittedName>
        <fullName evidence="1">Uncharacterized protein</fullName>
    </submittedName>
</protein>
<sequence>MLEESKKANFTVNFCLPKLKISFFHPIPKHAFQLPHSITLIVFQGSLHQAPSGFYCCTLWIKFANDVRAKWQVIFTIC</sequence>
<evidence type="ECO:0000313" key="2">
    <source>
        <dbReference type="Proteomes" id="UP000276133"/>
    </source>
</evidence>
<name>A0A3M7T650_BRAPC</name>
<keyword evidence="2" id="KW-1185">Reference proteome</keyword>
<proteinExistence type="predicted"/>
<reference evidence="1 2" key="1">
    <citation type="journal article" date="2018" name="Sci. Rep.">
        <title>Genomic signatures of local adaptation to the degree of environmental predictability in rotifers.</title>
        <authorList>
            <person name="Franch-Gras L."/>
            <person name="Hahn C."/>
            <person name="Garcia-Roger E.M."/>
            <person name="Carmona M.J."/>
            <person name="Serra M."/>
            <person name="Gomez A."/>
        </authorList>
    </citation>
    <scope>NUCLEOTIDE SEQUENCE [LARGE SCALE GENOMIC DNA]</scope>
    <source>
        <strain evidence="1">HYR1</strain>
    </source>
</reference>
<comment type="caution">
    <text evidence="1">The sequence shown here is derived from an EMBL/GenBank/DDBJ whole genome shotgun (WGS) entry which is preliminary data.</text>
</comment>
<dbReference type="AlphaFoldDB" id="A0A3M7T650"/>
<organism evidence="1 2">
    <name type="scientific">Brachionus plicatilis</name>
    <name type="common">Marine rotifer</name>
    <name type="synonym">Brachionus muelleri</name>
    <dbReference type="NCBI Taxonomy" id="10195"/>
    <lineage>
        <taxon>Eukaryota</taxon>
        <taxon>Metazoa</taxon>
        <taxon>Spiralia</taxon>
        <taxon>Gnathifera</taxon>
        <taxon>Rotifera</taxon>
        <taxon>Eurotatoria</taxon>
        <taxon>Monogononta</taxon>
        <taxon>Pseudotrocha</taxon>
        <taxon>Ploima</taxon>
        <taxon>Brachionidae</taxon>
        <taxon>Brachionus</taxon>
    </lineage>
</organism>
<dbReference type="EMBL" id="REGN01000215">
    <property type="protein sequence ID" value="RNA43534.1"/>
    <property type="molecule type" value="Genomic_DNA"/>
</dbReference>
<gene>
    <name evidence="1" type="ORF">BpHYR1_044644</name>
</gene>
<evidence type="ECO:0000313" key="1">
    <source>
        <dbReference type="EMBL" id="RNA43534.1"/>
    </source>
</evidence>
<dbReference type="Proteomes" id="UP000276133">
    <property type="component" value="Unassembled WGS sequence"/>
</dbReference>
<accession>A0A3M7T650</accession>